<name>A0ABN5PDC4_9VIBR</name>
<dbReference type="RefSeq" id="WP_128811050.1">
    <property type="nucleotide sequence ID" value="NZ_CP032093.1"/>
</dbReference>
<dbReference type="EMBL" id="CP032093">
    <property type="protein sequence ID" value="AXY01233.1"/>
    <property type="molecule type" value="Genomic_DNA"/>
</dbReference>
<gene>
    <name evidence="1" type="ORF">D1115_08565</name>
</gene>
<organism evidence="1 2">
    <name type="scientific">Vibrio alfacsensis</name>
    <dbReference type="NCBI Taxonomy" id="1074311"/>
    <lineage>
        <taxon>Bacteria</taxon>
        <taxon>Pseudomonadati</taxon>
        <taxon>Pseudomonadota</taxon>
        <taxon>Gammaproteobacteria</taxon>
        <taxon>Vibrionales</taxon>
        <taxon>Vibrionaceae</taxon>
        <taxon>Vibrio</taxon>
    </lineage>
</organism>
<protein>
    <submittedName>
        <fullName evidence="1">Uncharacterized protein</fullName>
    </submittedName>
</protein>
<proteinExistence type="predicted"/>
<keyword evidence="2" id="KW-1185">Reference proteome</keyword>
<evidence type="ECO:0000313" key="2">
    <source>
        <dbReference type="Proteomes" id="UP000262832"/>
    </source>
</evidence>
<accession>A0ABN5PDC4</accession>
<evidence type="ECO:0000313" key="1">
    <source>
        <dbReference type="EMBL" id="AXY01233.1"/>
    </source>
</evidence>
<reference evidence="1 2" key="1">
    <citation type="submission" date="2018-08" db="EMBL/GenBank/DDBJ databases">
        <title>Genomic taxonomy of the Vibrionaceae family.</title>
        <authorList>
            <person name="Gomez-Gil B."/>
            <person name="Tanaka M."/>
            <person name="Sawabe T."/>
            <person name="Enciso-Ibarra K."/>
        </authorList>
    </citation>
    <scope>NUCLEOTIDE SEQUENCE [LARGE SCALE GENOMIC DNA]</scope>
    <source>
        <strain evidence="1 2">CAIM 1831</strain>
    </source>
</reference>
<dbReference type="Proteomes" id="UP000262832">
    <property type="component" value="Chromosome I"/>
</dbReference>
<sequence>MESKKTKNFLHIKPEINSVYKEVVKAFQVGLGVPTAMSIRSLLEAICIDQGITDKVAWKFEVKIENFRKLRAFLRISLMV</sequence>